<evidence type="ECO:0000313" key="2">
    <source>
        <dbReference type="EMBL" id="BAT59857.1"/>
    </source>
</evidence>
<sequence>MELSADHVVLIAGPESTHLVAVLVILVALLAGFASAAMAWRGRVEGWSLLGVFLLIALGAVAVLAHMPTRVAFNRAGAEVSYGPLGDRRPWSDFATVDVERLWGGLRLRFTPRQSGMTLPPWSQWPGLFVPDAVASPRDLTMRIEAWRLSATK</sequence>
<name>A0A0S3PV62_9BRAD</name>
<gene>
    <name evidence="2" type="ORF">GJW-30_1_02392</name>
</gene>
<evidence type="ECO:0008006" key="4">
    <source>
        <dbReference type="Google" id="ProtNLM"/>
    </source>
</evidence>
<reference evidence="2 3" key="1">
    <citation type="submission" date="2015-08" db="EMBL/GenBank/DDBJ databases">
        <title>Investigation of the bacterial diversity of lava forest soil.</title>
        <authorList>
            <person name="Lee J.S."/>
        </authorList>
    </citation>
    <scope>NUCLEOTIDE SEQUENCE [LARGE SCALE GENOMIC DNA]</scope>
    <source>
        <strain evidence="2 3">GJW-30</strain>
    </source>
</reference>
<dbReference type="RefSeq" id="WP_096355583.1">
    <property type="nucleotide sequence ID" value="NZ_AP014946.1"/>
</dbReference>
<keyword evidence="3" id="KW-1185">Reference proteome</keyword>
<keyword evidence="1" id="KW-1133">Transmembrane helix</keyword>
<dbReference type="KEGG" id="vgo:GJW-30_1_02392"/>
<dbReference type="Proteomes" id="UP000236884">
    <property type="component" value="Chromosome"/>
</dbReference>
<evidence type="ECO:0000256" key="1">
    <source>
        <dbReference type="SAM" id="Phobius"/>
    </source>
</evidence>
<protein>
    <recommendedName>
        <fullName evidence="4">PH domain-containing protein</fullName>
    </recommendedName>
</protein>
<keyword evidence="1" id="KW-0812">Transmembrane</keyword>
<dbReference type="AlphaFoldDB" id="A0A0S3PV62"/>
<keyword evidence="1" id="KW-0472">Membrane</keyword>
<accession>A0A0S3PV62</accession>
<feature type="transmembrane region" description="Helical" evidence="1">
    <location>
        <begin position="20"/>
        <end position="40"/>
    </location>
</feature>
<organism evidence="2 3">
    <name type="scientific">Variibacter gotjawalensis</name>
    <dbReference type="NCBI Taxonomy" id="1333996"/>
    <lineage>
        <taxon>Bacteria</taxon>
        <taxon>Pseudomonadati</taxon>
        <taxon>Pseudomonadota</taxon>
        <taxon>Alphaproteobacteria</taxon>
        <taxon>Hyphomicrobiales</taxon>
        <taxon>Nitrobacteraceae</taxon>
        <taxon>Variibacter</taxon>
    </lineage>
</organism>
<evidence type="ECO:0000313" key="3">
    <source>
        <dbReference type="Proteomes" id="UP000236884"/>
    </source>
</evidence>
<dbReference type="EMBL" id="AP014946">
    <property type="protein sequence ID" value="BAT59857.1"/>
    <property type="molecule type" value="Genomic_DNA"/>
</dbReference>
<feature type="transmembrane region" description="Helical" evidence="1">
    <location>
        <begin position="47"/>
        <end position="67"/>
    </location>
</feature>
<proteinExistence type="predicted"/>